<accession>D2QT46</accession>
<organism evidence="3 4">
    <name type="scientific">Spirosoma linguale (strain ATCC 33905 / DSM 74 / LMG 10896 / Claus 1)</name>
    <dbReference type="NCBI Taxonomy" id="504472"/>
    <lineage>
        <taxon>Bacteria</taxon>
        <taxon>Pseudomonadati</taxon>
        <taxon>Bacteroidota</taxon>
        <taxon>Cytophagia</taxon>
        <taxon>Cytophagales</taxon>
        <taxon>Cytophagaceae</taxon>
        <taxon>Spirosoma</taxon>
    </lineage>
</organism>
<dbReference type="STRING" id="504472.Slin_6016"/>
<name>D2QT46_SPILD</name>
<sequence>MKTNSLTITYLSKVSFASLNGGDKEVDNIVTIKKVTMDNGDQLPYLSSQAVRRALRDKLEELGWPVSPVAKASEDKGAAKTQLDPVQYIDDDLFGFMDAAKGKEAEKGKATVRTSPVRVESLLALSKFQEDLDFGTNYMAKKVEGGQPNIFETEIHSGIYRGTILIELDRVGAGEGFEKAGKLSADERTKRVQGLLDAFQTMWSSGRQSRFLSDISPKFMAAACMSSKNPVFLEALKVDRSGQVDVPALQTVLSDYETFINSSVLATQEGVFGKADGVMSLKDGFATMKQWVKEYYAAN</sequence>
<dbReference type="InterPro" id="IPR010154">
    <property type="entry name" value="CRISPR-assoc_Cas7/Cst2/DevR"/>
</dbReference>
<dbReference type="InterPro" id="IPR013414">
    <property type="entry name" value="Cas7/Cst2/DevR_sub_I-B/Tneap"/>
</dbReference>
<reference evidence="3 4" key="1">
    <citation type="journal article" date="2010" name="Stand. Genomic Sci.">
        <title>Complete genome sequence of Spirosoma linguale type strain (1).</title>
        <authorList>
            <person name="Lail K."/>
            <person name="Sikorski J."/>
            <person name="Saunders E."/>
            <person name="Lapidus A."/>
            <person name="Glavina Del Rio T."/>
            <person name="Copeland A."/>
            <person name="Tice H."/>
            <person name="Cheng J.-F."/>
            <person name="Lucas S."/>
            <person name="Nolan M."/>
            <person name="Bruce D."/>
            <person name="Goodwin L."/>
            <person name="Pitluck S."/>
            <person name="Ivanova N."/>
            <person name="Mavromatis K."/>
            <person name="Ovchinnikova G."/>
            <person name="Pati A."/>
            <person name="Chen A."/>
            <person name="Palaniappan K."/>
            <person name="Land M."/>
            <person name="Hauser L."/>
            <person name="Chang Y.-J."/>
            <person name="Jeffries C.D."/>
            <person name="Chain P."/>
            <person name="Brettin T."/>
            <person name="Detter J.C."/>
            <person name="Schuetze A."/>
            <person name="Rohde M."/>
            <person name="Tindall B.J."/>
            <person name="Goeker M."/>
            <person name="Bristow J."/>
            <person name="Eisen J.A."/>
            <person name="Markowitz V."/>
            <person name="Hugenholtz P."/>
            <person name="Kyrpides N.C."/>
            <person name="Klenk H.-P."/>
            <person name="Chen F."/>
        </authorList>
    </citation>
    <scope>NUCLEOTIDE SEQUENCE [LARGE SCALE GENOMIC DNA]</scope>
    <source>
        <strain evidence="4">ATCC 33905 / DSM 74 / LMG 10896 / Claus 1</strain>
    </source>
</reference>
<dbReference type="KEGG" id="sli:Slin_6016"/>
<evidence type="ECO:0000256" key="2">
    <source>
        <dbReference type="ARBA" id="ARBA00025626"/>
    </source>
</evidence>
<dbReference type="GO" id="GO:0051607">
    <property type="term" value="P:defense response to virus"/>
    <property type="evidence" value="ECO:0007669"/>
    <property type="project" value="UniProtKB-KW"/>
</dbReference>
<gene>
    <name evidence="3" type="ordered locus">Slin_6016</name>
</gene>
<dbReference type="NCBIfam" id="TIGR02585">
    <property type="entry name" value="cas_Cst2_DevR"/>
    <property type="match status" value="1"/>
</dbReference>
<evidence type="ECO:0000313" key="3">
    <source>
        <dbReference type="EMBL" id="ADB41978.1"/>
    </source>
</evidence>
<protein>
    <submittedName>
        <fullName evidence="3">CRISPR-associated autoregulator, DevR family</fullName>
    </submittedName>
</protein>
<dbReference type="Proteomes" id="UP000002028">
    <property type="component" value="Chromosome"/>
</dbReference>
<dbReference type="HOGENOM" id="CLU_068035_0_0_10"/>
<evidence type="ECO:0000256" key="1">
    <source>
        <dbReference type="ARBA" id="ARBA00023118"/>
    </source>
</evidence>
<dbReference type="AlphaFoldDB" id="D2QT46"/>
<proteinExistence type="predicted"/>
<dbReference type="EMBL" id="CP001769">
    <property type="protein sequence ID" value="ADB41978.1"/>
    <property type="molecule type" value="Genomic_DNA"/>
</dbReference>
<dbReference type="eggNOG" id="COG1857">
    <property type="taxonomic scope" value="Bacteria"/>
</dbReference>
<dbReference type="NCBIfam" id="TIGR01875">
    <property type="entry name" value="cas_MJ0381"/>
    <property type="match status" value="1"/>
</dbReference>
<dbReference type="Pfam" id="PF01905">
    <property type="entry name" value="DevR"/>
    <property type="match status" value="1"/>
</dbReference>
<evidence type="ECO:0000313" key="4">
    <source>
        <dbReference type="Proteomes" id="UP000002028"/>
    </source>
</evidence>
<comment type="function">
    <text evidence="2">CRISPR (clustered regularly interspaced short palindromic repeat) is an adaptive immune system that provides protection against mobile genetic elements (viruses, transposable elements and conjugative plasmids). CRISPR clusters contain spacers, sequences complementary to antecedent mobile elements, and target invading nucleic acids. CRISPR clusters are transcribed and processed into CRISPR RNA (crRNA).</text>
</comment>
<keyword evidence="1" id="KW-0051">Antiviral defense</keyword>
<dbReference type="RefSeq" id="WP_012930466.1">
    <property type="nucleotide sequence ID" value="NC_013730.1"/>
</dbReference>
<keyword evidence="4" id="KW-1185">Reference proteome</keyword>